<reference evidence="2 3" key="2">
    <citation type="journal article" date="2013" name="Plant Physiol.">
        <title>A Nostoc punctiforme Sugar Transporter Necessary to Establish a Cyanobacterium-Plant Symbiosis.</title>
        <authorList>
            <person name="Ekman M."/>
            <person name="Picossi S."/>
            <person name="Campbell E.L."/>
            <person name="Meeks J.C."/>
            <person name="Flores E."/>
        </authorList>
    </citation>
    <scope>NUCLEOTIDE SEQUENCE [LARGE SCALE GENOMIC DNA]</scope>
    <source>
        <strain evidence="3">ATCC 29133 / PCC 73102</strain>
    </source>
</reference>
<proteinExistence type="predicted"/>
<dbReference type="EMBL" id="CP001037">
    <property type="protein sequence ID" value="ACC79427.1"/>
    <property type="molecule type" value="Genomic_DNA"/>
</dbReference>
<name>B2J9C8_NOSP7</name>
<dbReference type="GO" id="GO:0032259">
    <property type="term" value="P:methylation"/>
    <property type="evidence" value="ECO:0007669"/>
    <property type="project" value="UniProtKB-KW"/>
</dbReference>
<protein>
    <submittedName>
        <fullName evidence="2">Methyltransferase type 11</fullName>
    </submittedName>
</protein>
<dbReference type="InterPro" id="IPR029063">
    <property type="entry name" value="SAM-dependent_MTases_sf"/>
</dbReference>
<dbReference type="HOGENOM" id="CLU_089133_0_0_3"/>
<evidence type="ECO:0000259" key="1">
    <source>
        <dbReference type="Pfam" id="PF08241"/>
    </source>
</evidence>
<evidence type="ECO:0000313" key="2">
    <source>
        <dbReference type="EMBL" id="ACC79427.1"/>
    </source>
</evidence>
<evidence type="ECO:0000313" key="3">
    <source>
        <dbReference type="Proteomes" id="UP000001191"/>
    </source>
</evidence>
<dbReference type="RefSeq" id="WP_012407452.1">
    <property type="nucleotide sequence ID" value="NC_010628.1"/>
</dbReference>
<dbReference type="EnsemblBacteria" id="ACC79427">
    <property type="protein sequence ID" value="ACC79427"/>
    <property type="gene ID" value="Npun_F0675"/>
</dbReference>
<dbReference type="PhylomeDB" id="B2J9C8"/>
<dbReference type="CDD" id="cd02440">
    <property type="entry name" value="AdoMet_MTases"/>
    <property type="match status" value="1"/>
</dbReference>
<dbReference type="AlphaFoldDB" id="B2J9C8"/>
<reference evidence="3" key="1">
    <citation type="submission" date="2008-04" db="EMBL/GenBank/DDBJ databases">
        <title>Complete sequence of chromosome of Nostoc punctiforme ATCC 29133.</title>
        <authorList>
            <consortium name="US DOE Joint Genome Institute"/>
            <person name="Copeland A."/>
            <person name="Lucas S."/>
            <person name="Lapidus A."/>
            <person name="Glavina del Rio T."/>
            <person name="Dalin E."/>
            <person name="Tice H."/>
            <person name="Pitluck S."/>
            <person name="Chain P."/>
            <person name="Malfatti S."/>
            <person name="Shin M."/>
            <person name="Vergez L."/>
            <person name="Schmutz J."/>
            <person name="Larimer F."/>
            <person name="Land M."/>
            <person name="Hauser L."/>
            <person name="Kyrpides N."/>
            <person name="Kim E."/>
            <person name="Meeks J.C."/>
            <person name="Elhai J."/>
            <person name="Campbell E.L."/>
            <person name="Thiel T."/>
            <person name="Longmire J."/>
            <person name="Potts M."/>
            <person name="Atlas R."/>
        </authorList>
    </citation>
    <scope>NUCLEOTIDE SEQUENCE [LARGE SCALE GENOMIC DNA]</scope>
    <source>
        <strain evidence="3">ATCC 29133 / PCC 73102</strain>
    </source>
</reference>
<dbReference type="GO" id="GO:0008757">
    <property type="term" value="F:S-adenosylmethionine-dependent methyltransferase activity"/>
    <property type="evidence" value="ECO:0007669"/>
    <property type="project" value="InterPro"/>
</dbReference>
<keyword evidence="3" id="KW-1185">Reference proteome</keyword>
<dbReference type="Proteomes" id="UP000001191">
    <property type="component" value="Chromosome"/>
</dbReference>
<dbReference type="Gene3D" id="3.40.50.150">
    <property type="entry name" value="Vaccinia Virus protein VP39"/>
    <property type="match status" value="1"/>
</dbReference>
<sequence>MKEIKLHIGGEKKHPNWKIFDIEPRPEVDYIGNASDLSQFENNSISAIYASHVLEHFYHRIDNELMNTLTEWYRVLKPGGQLFISVPDLKKLCWFYLHPEFTVVERLHLMRIIFGGQTNIYDVHKVGFDFEILSICLEEVGFTQYEQVETFDMFDDCSTIRILNTLISLNVIAQKSTSSE</sequence>
<keyword evidence="2" id="KW-0489">Methyltransferase</keyword>
<dbReference type="KEGG" id="npu:Npun_F0675"/>
<dbReference type="Pfam" id="PF08241">
    <property type="entry name" value="Methyltransf_11"/>
    <property type="match status" value="1"/>
</dbReference>
<dbReference type="eggNOG" id="COG4627">
    <property type="taxonomic scope" value="Bacteria"/>
</dbReference>
<dbReference type="OrthoDB" id="457170at2"/>
<dbReference type="STRING" id="63737.Npun_F0675"/>
<accession>B2J9C8</accession>
<gene>
    <name evidence="2" type="ordered locus">Npun_F0675</name>
</gene>
<keyword evidence="2" id="KW-0808">Transferase</keyword>
<dbReference type="SUPFAM" id="SSF53335">
    <property type="entry name" value="S-adenosyl-L-methionine-dependent methyltransferases"/>
    <property type="match status" value="1"/>
</dbReference>
<dbReference type="InterPro" id="IPR013216">
    <property type="entry name" value="Methyltransf_11"/>
</dbReference>
<organism evidence="2 3">
    <name type="scientific">Nostoc punctiforme (strain ATCC 29133 / PCC 73102)</name>
    <dbReference type="NCBI Taxonomy" id="63737"/>
    <lineage>
        <taxon>Bacteria</taxon>
        <taxon>Bacillati</taxon>
        <taxon>Cyanobacteriota</taxon>
        <taxon>Cyanophyceae</taxon>
        <taxon>Nostocales</taxon>
        <taxon>Nostocaceae</taxon>
        <taxon>Nostoc</taxon>
    </lineage>
</organism>
<feature type="domain" description="Methyltransferase type 11" evidence="1">
    <location>
        <begin position="31"/>
        <end position="84"/>
    </location>
</feature>
<dbReference type="DNASU" id="6250134"/>